<evidence type="ECO:0000256" key="2">
    <source>
        <dbReference type="ARBA" id="ARBA00022737"/>
    </source>
</evidence>
<protein>
    <recommendedName>
        <fullName evidence="1">Calmodulin</fullName>
    </recommendedName>
</protein>
<gene>
    <name evidence="4" type="ORF">PCON_05409</name>
</gene>
<feature type="domain" description="EF-hand" evidence="3">
    <location>
        <begin position="88"/>
        <end position="123"/>
    </location>
</feature>
<evidence type="ECO:0000256" key="1">
    <source>
        <dbReference type="ARBA" id="ARBA00020786"/>
    </source>
</evidence>
<sequence length="155" mass="17383">MVAILIPFYRCSKLISKATTNYKEAFALFDKRGNGRIPSSSLGDLLRACGQNPTNGEVDELVRGVKTDLDFDAFLKILNRPNGFREPGEPSEFVRGFQVFDKEMTGYIGVGELRYVLTSLGEKLTNEEVDELLKGMEIKGDQVNYVDFVKMIMAN</sequence>
<dbReference type="Gene3D" id="1.10.238.10">
    <property type="entry name" value="EF-hand"/>
    <property type="match status" value="2"/>
</dbReference>
<evidence type="ECO:0000313" key="4">
    <source>
        <dbReference type="EMBL" id="CCX05822.1"/>
    </source>
</evidence>
<dbReference type="SUPFAM" id="SSF47473">
    <property type="entry name" value="EF-hand"/>
    <property type="match status" value="1"/>
</dbReference>
<dbReference type="STRING" id="1076935.U4KWG4"/>
<dbReference type="GO" id="GO:0016460">
    <property type="term" value="C:myosin II complex"/>
    <property type="evidence" value="ECO:0007669"/>
    <property type="project" value="TreeGrafter"/>
</dbReference>
<dbReference type="OrthoDB" id="26525at2759"/>
<keyword evidence="5" id="KW-1185">Reference proteome</keyword>
<dbReference type="GO" id="GO:0005509">
    <property type="term" value="F:calcium ion binding"/>
    <property type="evidence" value="ECO:0007669"/>
    <property type="project" value="InterPro"/>
</dbReference>
<proteinExistence type="predicted"/>
<accession>U4KWG4</accession>
<feature type="domain" description="EF-hand" evidence="3">
    <location>
        <begin position="17"/>
        <end position="52"/>
    </location>
</feature>
<name>U4KWG4_PYROM</name>
<dbReference type="GO" id="GO:1903475">
    <property type="term" value="P:mitotic actomyosin contractile ring assembly"/>
    <property type="evidence" value="ECO:0007669"/>
    <property type="project" value="TreeGrafter"/>
</dbReference>
<dbReference type="InterPro" id="IPR002048">
    <property type="entry name" value="EF_hand_dom"/>
</dbReference>
<dbReference type="PANTHER" id="PTHR23048">
    <property type="entry name" value="MYOSIN LIGHT CHAIN 1, 3"/>
    <property type="match status" value="1"/>
</dbReference>
<organism evidence="4 5">
    <name type="scientific">Pyronema omphalodes (strain CBS 100304)</name>
    <name type="common">Pyronema confluens</name>
    <dbReference type="NCBI Taxonomy" id="1076935"/>
    <lineage>
        <taxon>Eukaryota</taxon>
        <taxon>Fungi</taxon>
        <taxon>Dikarya</taxon>
        <taxon>Ascomycota</taxon>
        <taxon>Pezizomycotina</taxon>
        <taxon>Pezizomycetes</taxon>
        <taxon>Pezizales</taxon>
        <taxon>Pyronemataceae</taxon>
        <taxon>Pyronema</taxon>
    </lineage>
</organism>
<dbReference type="InterPro" id="IPR050230">
    <property type="entry name" value="CALM/Myosin/TropC-like"/>
</dbReference>
<evidence type="ECO:0000313" key="5">
    <source>
        <dbReference type="Proteomes" id="UP000018144"/>
    </source>
</evidence>
<reference evidence="4 5" key="1">
    <citation type="journal article" date="2013" name="PLoS Genet.">
        <title>The genome and development-dependent transcriptomes of Pyronema confluens: a window into fungal evolution.</title>
        <authorList>
            <person name="Traeger S."/>
            <person name="Altegoer F."/>
            <person name="Freitag M."/>
            <person name="Gabaldon T."/>
            <person name="Kempken F."/>
            <person name="Kumar A."/>
            <person name="Marcet-Houben M."/>
            <person name="Poggeler S."/>
            <person name="Stajich J.E."/>
            <person name="Nowrousian M."/>
        </authorList>
    </citation>
    <scope>NUCLEOTIDE SEQUENCE [LARGE SCALE GENOMIC DNA]</scope>
    <source>
        <strain evidence="5">CBS 100304</strain>
        <tissue evidence="4">Vegetative mycelium</tissue>
    </source>
</reference>
<dbReference type="Proteomes" id="UP000018144">
    <property type="component" value="Unassembled WGS sequence"/>
</dbReference>
<dbReference type="FunFam" id="1.10.238.10:FF:000001">
    <property type="entry name" value="Calmodulin 1"/>
    <property type="match status" value="1"/>
</dbReference>
<dbReference type="CDD" id="cd00051">
    <property type="entry name" value="EFh"/>
    <property type="match status" value="1"/>
</dbReference>
<dbReference type="Pfam" id="PF13499">
    <property type="entry name" value="EF-hand_7"/>
    <property type="match status" value="1"/>
</dbReference>
<dbReference type="AlphaFoldDB" id="U4KWG4"/>
<keyword evidence="2" id="KW-0677">Repeat</keyword>
<dbReference type="PROSITE" id="PS50222">
    <property type="entry name" value="EF_HAND_2"/>
    <property type="match status" value="2"/>
</dbReference>
<dbReference type="PANTHER" id="PTHR23048:SF0">
    <property type="entry name" value="CALMODULIN LIKE 3"/>
    <property type="match status" value="1"/>
</dbReference>
<dbReference type="OMA" id="HDQASTN"/>
<evidence type="ECO:0000259" key="3">
    <source>
        <dbReference type="PROSITE" id="PS50222"/>
    </source>
</evidence>
<dbReference type="InterPro" id="IPR011992">
    <property type="entry name" value="EF-hand-dom_pair"/>
</dbReference>
<dbReference type="EMBL" id="HF935274">
    <property type="protein sequence ID" value="CCX05822.1"/>
    <property type="molecule type" value="Genomic_DNA"/>
</dbReference>
<dbReference type="eggNOG" id="KOG0027">
    <property type="taxonomic scope" value="Eukaryota"/>
</dbReference>